<proteinExistence type="predicted"/>
<name>A0ABT2FT60_9CORY</name>
<dbReference type="RefSeq" id="WP_259426428.1">
    <property type="nucleotide sequence ID" value="NZ_JANWTC010000001.1"/>
</dbReference>
<dbReference type="EMBL" id="JANWTC010000001">
    <property type="protein sequence ID" value="MCS5478410.1"/>
    <property type="molecule type" value="Genomic_DNA"/>
</dbReference>
<accession>A0ABT2FT60</accession>
<comment type="caution">
    <text evidence="1">The sequence shown here is derived from an EMBL/GenBank/DDBJ whole genome shotgun (WGS) entry which is preliminary data.</text>
</comment>
<organism evidence="1 2">
    <name type="scientific">Corynebacterium lemuris</name>
    <dbReference type="NCBI Taxonomy" id="1859292"/>
    <lineage>
        <taxon>Bacteria</taxon>
        <taxon>Bacillati</taxon>
        <taxon>Actinomycetota</taxon>
        <taxon>Actinomycetes</taxon>
        <taxon>Mycobacteriales</taxon>
        <taxon>Corynebacteriaceae</taxon>
        <taxon>Corynebacterium</taxon>
    </lineage>
</organism>
<reference evidence="1 2" key="1">
    <citation type="submission" date="2022-08" db="EMBL/GenBank/DDBJ databases">
        <title>YIM 101645 draft genome.</title>
        <authorList>
            <person name="Chen X."/>
        </authorList>
    </citation>
    <scope>NUCLEOTIDE SEQUENCE [LARGE SCALE GENOMIC DNA]</scope>
    <source>
        <strain evidence="1 2">YIM 101645</strain>
    </source>
</reference>
<dbReference type="Proteomes" id="UP001205965">
    <property type="component" value="Unassembled WGS sequence"/>
</dbReference>
<keyword evidence="2" id="KW-1185">Reference proteome</keyword>
<evidence type="ECO:0000313" key="2">
    <source>
        <dbReference type="Proteomes" id="UP001205965"/>
    </source>
</evidence>
<gene>
    <name evidence="1" type="ORF">NYP18_01940</name>
</gene>
<evidence type="ECO:0000313" key="1">
    <source>
        <dbReference type="EMBL" id="MCS5478410.1"/>
    </source>
</evidence>
<protein>
    <submittedName>
        <fullName evidence="1">Uncharacterized protein</fullName>
    </submittedName>
</protein>
<sequence length="383" mass="40756">MSAPVTHFTDRAEAVGAALAPAGVRPAATAAMVAADEAINAKLDELEAELAPRVAADEFTKVGADWATGKLKTLDKARKLMAAPSVSAPSTVVVDGRIDAATGTPRRERVTVDTPEARRYALVHKGARAALIADAERDEWQVPELAASCRDDVATYYASVAANAVEGLEGLDPEARDLLGRGGGHTSNLFDNVDPATTPTNRIDAYRRVHWAWQVIDDTEGLVRIGRAMAGDIGTGPADEAHDLWAKFPTEPDELGVEVCRTYPALWLTAEGMAAMAAGGLGLLNAVLAGHGELKPLIDPLGADADELTKRLDAYTGVRSWLESRLYTDGDRMATNLFKYEGLSRDAAIKVSRRRYSLVERAGEGSVEATLAAYTAATGRTFD</sequence>